<proteinExistence type="inferred from homology"/>
<sequence>MAYYDINSHSNRWELLSGDIYGTRNNPVYETLRPIYQHQSAVAYAAYNDQLPDYLKGTRKGHTKGVLMAGKGHNDGTVWLQHSVPRFVDDLKKEYTFPESGRENGQLFLCISFRLDVVNIIAHHLHVQAANVYQTNYRNWTDRFPYFWRLLRKDYIRNPKYFMISLLHTRTKKRRVFAMAKPPFLRTDIYTQELRHKMDDDIVVQSWKNGAGEAQHQFCQRNYSVTDVMTVSIKTKAGRLYFSSREDHSKWYVTRKKALFCFSSLNRMKSQWSRGGEITCLLDTRPATLFRNSIANSTSCTMNKRE</sequence>
<dbReference type="GO" id="GO:0004531">
    <property type="term" value="F:deoxyribonuclease II activity"/>
    <property type="evidence" value="ECO:0007669"/>
    <property type="project" value="InterPro"/>
</dbReference>
<dbReference type="EMBL" id="GFPF01007164">
    <property type="protein sequence ID" value="MAA18310.1"/>
    <property type="molecule type" value="Transcribed_RNA"/>
</dbReference>
<dbReference type="AlphaFoldDB" id="A0A224YWZ2"/>
<organism evidence="3">
    <name type="scientific">Rhipicephalus zambeziensis</name>
    <dbReference type="NCBI Taxonomy" id="60191"/>
    <lineage>
        <taxon>Eukaryota</taxon>
        <taxon>Metazoa</taxon>
        <taxon>Ecdysozoa</taxon>
        <taxon>Arthropoda</taxon>
        <taxon>Chelicerata</taxon>
        <taxon>Arachnida</taxon>
        <taxon>Acari</taxon>
        <taxon>Parasitiformes</taxon>
        <taxon>Ixodida</taxon>
        <taxon>Ixodoidea</taxon>
        <taxon>Ixodidae</taxon>
        <taxon>Rhipicephalinae</taxon>
        <taxon>Rhipicephalus</taxon>
        <taxon>Rhipicephalus</taxon>
    </lineage>
</organism>
<evidence type="ECO:0000256" key="1">
    <source>
        <dbReference type="ARBA" id="ARBA00007527"/>
    </source>
</evidence>
<dbReference type="PANTHER" id="PTHR10858:SF23">
    <property type="entry name" value="DEOXYRIBONUCLEASE II"/>
    <property type="match status" value="1"/>
</dbReference>
<dbReference type="GO" id="GO:0006309">
    <property type="term" value="P:apoptotic DNA fragmentation"/>
    <property type="evidence" value="ECO:0007669"/>
    <property type="project" value="TreeGrafter"/>
</dbReference>
<dbReference type="PANTHER" id="PTHR10858">
    <property type="entry name" value="DEOXYRIBONUCLEASE II"/>
    <property type="match status" value="1"/>
</dbReference>
<comment type="similarity">
    <text evidence="1">Belongs to the DNase II family.</text>
</comment>
<evidence type="ECO:0000256" key="2">
    <source>
        <dbReference type="ARBA" id="ARBA00022801"/>
    </source>
</evidence>
<dbReference type="Pfam" id="PF03265">
    <property type="entry name" value="DNase_II"/>
    <property type="match status" value="1"/>
</dbReference>
<reference evidence="3" key="1">
    <citation type="journal article" date="2017" name="Parasit. Vectors">
        <title>Sialotranscriptomics of Rhipicephalus zambeziensis reveals intricate expression profiles of secretory proteins and suggests tight temporal transcriptional regulation during blood-feeding.</title>
        <authorList>
            <person name="de Castro M.H."/>
            <person name="de Klerk D."/>
            <person name="Pienaar R."/>
            <person name="Rees D.J.G."/>
            <person name="Mans B.J."/>
        </authorList>
    </citation>
    <scope>NUCLEOTIDE SEQUENCE</scope>
    <source>
        <tissue evidence="3">Salivary glands</tissue>
    </source>
</reference>
<evidence type="ECO:0000313" key="3">
    <source>
        <dbReference type="EMBL" id="MAA18310.1"/>
    </source>
</evidence>
<accession>A0A224YWZ2</accession>
<name>A0A224YWZ2_9ACAR</name>
<dbReference type="InterPro" id="IPR004947">
    <property type="entry name" value="DNase_II"/>
</dbReference>
<protein>
    <submittedName>
        <fullName evidence="3">Deoxyribonuclease II</fullName>
    </submittedName>
</protein>
<keyword evidence="2" id="KW-0378">Hydrolase</keyword>